<keyword evidence="3 5" id="KW-1133">Transmembrane helix</keyword>
<comment type="caution">
    <text evidence="8">The sequence shown here is derived from an EMBL/GenBank/DDBJ whole genome shotgun (WGS) entry which is preliminary data.</text>
</comment>
<evidence type="ECO:0000256" key="3">
    <source>
        <dbReference type="ARBA" id="ARBA00022989"/>
    </source>
</evidence>
<dbReference type="AlphaFoldDB" id="A0A3R8SZX3"/>
<evidence type="ECO:0000256" key="2">
    <source>
        <dbReference type="ARBA" id="ARBA00022692"/>
    </source>
</evidence>
<evidence type="ECO:0000256" key="6">
    <source>
        <dbReference type="SAM" id="SignalP"/>
    </source>
</evidence>
<protein>
    <submittedName>
        <fullName evidence="8">RDD family protein</fullName>
    </submittedName>
</protein>
<evidence type="ECO:0000259" key="7">
    <source>
        <dbReference type="Pfam" id="PF06271"/>
    </source>
</evidence>
<dbReference type="Proteomes" id="UP000269265">
    <property type="component" value="Unassembled WGS sequence"/>
</dbReference>
<evidence type="ECO:0000313" key="8">
    <source>
        <dbReference type="EMBL" id="RRS02919.1"/>
    </source>
</evidence>
<keyword evidence="2 5" id="KW-0812">Transmembrane</keyword>
<reference evidence="8 9" key="1">
    <citation type="submission" date="2018-12" db="EMBL/GenBank/DDBJ databases">
        <title>The whole draft genome of Aquabacterium sp. SJQ9.</title>
        <authorList>
            <person name="Sun L."/>
            <person name="Gao X."/>
            <person name="Chen W."/>
            <person name="Huang K."/>
        </authorList>
    </citation>
    <scope>NUCLEOTIDE SEQUENCE [LARGE SCALE GENOMIC DNA]</scope>
    <source>
        <strain evidence="8 9">SJQ9</strain>
    </source>
</reference>
<proteinExistence type="predicted"/>
<accession>A0A3R8SZX3</accession>
<comment type="subcellular location">
    <subcellularLocation>
        <location evidence="1">Membrane</location>
        <topology evidence="1">Multi-pass membrane protein</topology>
    </subcellularLocation>
</comment>
<keyword evidence="6" id="KW-0732">Signal</keyword>
<sequence>MAKASTPRAMPWQPSTSAAWTASIWLLCLCSTSMGAPTETSAMNQPLASIGDRFTAQFLDGFVAAGTGALFYFAAKAAGLPLELTILGWVLYLLICDGLPGGQSIGKKFTRSAVVHVDTGRPCSYLQSFVRNLCLIVLGVVDCAFIAGRQRRRLGDFIARTKVVRLAN</sequence>
<feature type="chain" id="PRO_5018750058" evidence="6">
    <location>
        <begin position="36"/>
        <end position="168"/>
    </location>
</feature>
<evidence type="ECO:0000256" key="5">
    <source>
        <dbReference type="SAM" id="Phobius"/>
    </source>
</evidence>
<name>A0A3R8SZX3_9BURK</name>
<evidence type="ECO:0000313" key="9">
    <source>
        <dbReference type="Proteomes" id="UP000269265"/>
    </source>
</evidence>
<feature type="signal peptide" evidence="6">
    <location>
        <begin position="1"/>
        <end position="35"/>
    </location>
</feature>
<dbReference type="GO" id="GO:0016020">
    <property type="term" value="C:membrane"/>
    <property type="evidence" value="ECO:0007669"/>
    <property type="project" value="UniProtKB-SubCell"/>
</dbReference>
<keyword evidence="9" id="KW-1185">Reference proteome</keyword>
<feature type="transmembrane region" description="Helical" evidence="5">
    <location>
        <begin position="125"/>
        <end position="147"/>
    </location>
</feature>
<feature type="domain" description="RDD" evidence="7">
    <location>
        <begin position="47"/>
        <end position="159"/>
    </location>
</feature>
<dbReference type="EMBL" id="RSED01000017">
    <property type="protein sequence ID" value="RRS02919.1"/>
    <property type="molecule type" value="Genomic_DNA"/>
</dbReference>
<organism evidence="8 9">
    <name type="scientific">Aquabacterium soli</name>
    <dbReference type="NCBI Taxonomy" id="2493092"/>
    <lineage>
        <taxon>Bacteria</taxon>
        <taxon>Pseudomonadati</taxon>
        <taxon>Pseudomonadota</taxon>
        <taxon>Betaproteobacteria</taxon>
        <taxon>Burkholderiales</taxon>
        <taxon>Aquabacterium</taxon>
    </lineage>
</organism>
<keyword evidence="4 5" id="KW-0472">Membrane</keyword>
<evidence type="ECO:0000256" key="1">
    <source>
        <dbReference type="ARBA" id="ARBA00004141"/>
    </source>
</evidence>
<evidence type="ECO:0000256" key="4">
    <source>
        <dbReference type="ARBA" id="ARBA00023136"/>
    </source>
</evidence>
<gene>
    <name evidence="8" type="ORF">EIP75_18350</name>
</gene>
<dbReference type="InterPro" id="IPR010432">
    <property type="entry name" value="RDD"/>
</dbReference>
<dbReference type="Pfam" id="PF06271">
    <property type="entry name" value="RDD"/>
    <property type="match status" value="1"/>
</dbReference>